<dbReference type="GO" id="GO:0000785">
    <property type="term" value="C:chromatin"/>
    <property type="evidence" value="ECO:0007669"/>
    <property type="project" value="TreeGrafter"/>
</dbReference>
<dbReference type="Gene3D" id="1.10.486.10">
    <property type="entry name" value="PCRA, domain 4"/>
    <property type="match status" value="1"/>
</dbReference>
<evidence type="ECO:0000256" key="7">
    <source>
        <dbReference type="ARBA" id="ARBA00023125"/>
    </source>
</evidence>
<keyword evidence="14" id="KW-1185">Reference proteome</keyword>
<dbReference type="AlphaFoldDB" id="A0AAY4C3W1"/>
<feature type="compositionally biased region" description="Basic and acidic residues" evidence="12">
    <location>
        <begin position="517"/>
        <end position="527"/>
    </location>
</feature>
<dbReference type="GO" id="GO:2000042">
    <property type="term" value="P:negative regulation of double-strand break repair via homologous recombination"/>
    <property type="evidence" value="ECO:0007669"/>
    <property type="project" value="InterPro"/>
</dbReference>
<keyword evidence="7" id="KW-0238">DNA-binding</keyword>
<dbReference type="InterPro" id="IPR038932">
    <property type="entry name" value="PARPBP"/>
</dbReference>
<dbReference type="Proteomes" id="UP000694580">
    <property type="component" value="Chromosome 15"/>
</dbReference>
<evidence type="ECO:0000313" key="14">
    <source>
        <dbReference type="Proteomes" id="UP000694580"/>
    </source>
</evidence>
<comment type="similarity">
    <text evidence="3">Belongs to the PARI family.</text>
</comment>
<evidence type="ECO:0000256" key="9">
    <source>
        <dbReference type="ARBA" id="ARBA00023242"/>
    </source>
</evidence>
<dbReference type="GO" id="GO:0005737">
    <property type="term" value="C:cytoplasm"/>
    <property type="evidence" value="ECO:0007669"/>
    <property type="project" value="UniProtKB-SubCell"/>
</dbReference>
<comment type="subcellular location">
    <subcellularLocation>
        <location evidence="2">Cytoplasm</location>
    </subcellularLocation>
    <subcellularLocation>
        <location evidence="1">Nucleus</location>
    </subcellularLocation>
</comment>
<dbReference type="PANTHER" id="PTHR32121:SF0">
    <property type="entry name" value="PCNA-INTERACTING PARTNER"/>
    <property type="match status" value="1"/>
</dbReference>
<accession>A0AAY4C3W1</accession>
<evidence type="ECO:0000313" key="13">
    <source>
        <dbReference type="Ensembl" id="ENSDCDP00010027226.1"/>
    </source>
</evidence>
<feature type="compositionally biased region" description="Low complexity" evidence="12">
    <location>
        <begin position="531"/>
        <end position="554"/>
    </location>
</feature>
<feature type="region of interest" description="Disordered" evidence="12">
    <location>
        <begin position="474"/>
        <end position="554"/>
    </location>
</feature>
<evidence type="ECO:0000256" key="8">
    <source>
        <dbReference type="ARBA" id="ARBA00023204"/>
    </source>
</evidence>
<evidence type="ECO:0000256" key="5">
    <source>
        <dbReference type="ARBA" id="ARBA00022490"/>
    </source>
</evidence>
<reference evidence="13" key="2">
    <citation type="submission" date="2025-08" db="UniProtKB">
        <authorList>
            <consortium name="Ensembl"/>
        </authorList>
    </citation>
    <scope>IDENTIFICATION</scope>
</reference>
<keyword evidence="8" id="KW-0234">DNA repair</keyword>
<proteinExistence type="inferred from homology"/>
<name>A0AAY4C3W1_9TELE</name>
<reference evidence="13" key="3">
    <citation type="submission" date="2025-09" db="UniProtKB">
        <authorList>
            <consortium name="Ensembl"/>
        </authorList>
    </citation>
    <scope>IDENTIFICATION</scope>
</reference>
<evidence type="ECO:0000256" key="2">
    <source>
        <dbReference type="ARBA" id="ARBA00004496"/>
    </source>
</evidence>
<dbReference type="GO" id="GO:0003677">
    <property type="term" value="F:DNA binding"/>
    <property type="evidence" value="ECO:0007669"/>
    <property type="project" value="UniProtKB-KW"/>
</dbReference>
<organism evidence="13 14">
    <name type="scientific">Denticeps clupeoides</name>
    <name type="common">denticle herring</name>
    <dbReference type="NCBI Taxonomy" id="299321"/>
    <lineage>
        <taxon>Eukaryota</taxon>
        <taxon>Metazoa</taxon>
        <taxon>Chordata</taxon>
        <taxon>Craniata</taxon>
        <taxon>Vertebrata</taxon>
        <taxon>Euteleostomi</taxon>
        <taxon>Actinopterygii</taxon>
        <taxon>Neopterygii</taxon>
        <taxon>Teleostei</taxon>
        <taxon>Clupei</taxon>
        <taxon>Clupeiformes</taxon>
        <taxon>Denticipitoidei</taxon>
        <taxon>Denticipitidae</taxon>
        <taxon>Denticeps</taxon>
    </lineage>
</organism>
<evidence type="ECO:0000256" key="4">
    <source>
        <dbReference type="ARBA" id="ARBA00014320"/>
    </source>
</evidence>
<sequence length="571" mass="63136">MDNVEDSLKTVVRVFRRECHRILESERTTIRGSDGMLIALQLAMAQINKQESGEFSVDLSDVLRSWKCLLLDKLNLSCEATIRPENYELVQREYECFMKRTNTVDLIDVYFMFKKLRVDSDPDENLLTPTQLFQFISGNMVHSEETSLLPSCPSTPSSQPRPCPLQVRRVVKRIFCSYFDLLVNSKNDLALAHVLDAPDRNLGRTAFTDLKHAAHRSETSLFLAVTSFVRAIELGGKGYAPPESDPLRKHLKGFLNFVHFTDQLEEVLGEATDPSLAGTRLVSSLRAALMKGRRSGDAVSAVVDDMAGALKERISQIHHAQRELAIKMGISPARPKAHAINHATALGGRDVVKVLIMLLDEEALTPPFRNKAALLMDDQAILNSCEGTSLLTLYQSPEVAASSPKPLWNRVQEQQPKTKLSVERVIRSQFACTYLDDGLPLSRVLEFPSTSQLPTCAHPAPKPSLFCPEAHDVSEGGGVPHSRATLGHRCGNVPSQDGTIVPRNPGPQPAKKTLKRKQMDLADRNLENEQPPQKKASIKAPSAAPGKKAASKAPVKKLISGQGRLTSFFRF</sequence>
<reference evidence="13 14" key="1">
    <citation type="submission" date="2020-06" db="EMBL/GenBank/DDBJ databases">
        <authorList>
            <consortium name="Wellcome Sanger Institute Data Sharing"/>
        </authorList>
    </citation>
    <scope>NUCLEOTIDE SEQUENCE [LARGE SCALE GENOMIC DNA]</scope>
</reference>
<dbReference type="GO" id="GO:0005634">
    <property type="term" value="C:nucleus"/>
    <property type="evidence" value="ECO:0007669"/>
    <property type="project" value="UniProtKB-SubCell"/>
</dbReference>
<dbReference type="PANTHER" id="PTHR32121">
    <property type="entry name" value="PCNA-INTERACTING PARTNER"/>
    <property type="match status" value="1"/>
</dbReference>
<evidence type="ECO:0000256" key="3">
    <source>
        <dbReference type="ARBA" id="ARBA00009135"/>
    </source>
</evidence>
<evidence type="ECO:0000256" key="11">
    <source>
        <dbReference type="ARBA" id="ARBA00032731"/>
    </source>
</evidence>
<evidence type="ECO:0000256" key="10">
    <source>
        <dbReference type="ARBA" id="ARBA00031632"/>
    </source>
</evidence>
<dbReference type="GeneTree" id="ENSGT00390000006088"/>
<keyword evidence="5" id="KW-0963">Cytoplasm</keyword>
<evidence type="ECO:0000256" key="1">
    <source>
        <dbReference type="ARBA" id="ARBA00004123"/>
    </source>
</evidence>
<keyword evidence="6" id="KW-0227">DNA damage</keyword>
<dbReference type="Ensembl" id="ENSDCDT00010033702.1">
    <property type="protein sequence ID" value="ENSDCDP00010027226.1"/>
    <property type="gene ID" value="ENSDCDG00010017255.1"/>
</dbReference>
<dbReference type="GO" id="GO:0006281">
    <property type="term" value="P:DNA repair"/>
    <property type="evidence" value="ECO:0007669"/>
    <property type="project" value="UniProtKB-KW"/>
</dbReference>
<keyword evidence="9" id="KW-0539">Nucleus</keyword>
<protein>
    <recommendedName>
        <fullName evidence="4">PCNA-interacting partner</fullName>
    </recommendedName>
    <alternativeName>
        <fullName evidence="10">PARP-1 binding protein</fullName>
    </alternativeName>
    <alternativeName>
        <fullName evidence="11">PARP1-binding protein</fullName>
    </alternativeName>
</protein>
<evidence type="ECO:0000256" key="6">
    <source>
        <dbReference type="ARBA" id="ARBA00022763"/>
    </source>
</evidence>
<evidence type="ECO:0000256" key="12">
    <source>
        <dbReference type="SAM" id="MobiDB-lite"/>
    </source>
</evidence>
<gene>
    <name evidence="13" type="primary">PARPBP</name>
</gene>